<dbReference type="InterPro" id="IPR036881">
    <property type="entry name" value="Glyco_hydro_3_C_sf"/>
</dbReference>
<dbReference type="SMART" id="SM01217">
    <property type="entry name" value="Fn3_like"/>
    <property type="match status" value="1"/>
</dbReference>
<dbReference type="SUPFAM" id="SSF52279">
    <property type="entry name" value="Beta-D-glucan exohydrolase, C-terminal domain"/>
    <property type="match status" value="1"/>
</dbReference>
<dbReference type="GO" id="GO:0008422">
    <property type="term" value="F:beta-glucosidase activity"/>
    <property type="evidence" value="ECO:0007669"/>
    <property type="project" value="UniProtKB-EC"/>
</dbReference>
<evidence type="ECO:0000256" key="12">
    <source>
        <dbReference type="ARBA" id="ARBA00023295"/>
    </source>
</evidence>
<evidence type="ECO:0000256" key="3">
    <source>
        <dbReference type="ARBA" id="ARBA00004987"/>
    </source>
</evidence>
<dbReference type="Pfam" id="PF14310">
    <property type="entry name" value="Fn3-like"/>
    <property type="match status" value="1"/>
</dbReference>
<dbReference type="Gene3D" id="3.20.20.300">
    <property type="entry name" value="Glycoside hydrolase, family 3, N-terminal domain"/>
    <property type="match status" value="1"/>
</dbReference>
<evidence type="ECO:0000259" key="20">
    <source>
        <dbReference type="SMART" id="SM01217"/>
    </source>
</evidence>
<dbReference type="InterPro" id="IPR036962">
    <property type="entry name" value="Glyco_hydro_3_N_sf"/>
</dbReference>
<dbReference type="FunFam" id="3.20.20.300:FF:000002">
    <property type="entry name" value="Probable beta-glucosidase"/>
    <property type="match status" value="1"/>
</dbReference>
<dbReference type="GO" id="GO:0005576">
    <property type="term" value="C:extracellular region"/>
    <property type="evidence" value="ECO:0007669"/>
    <property type="project" value="UniProtKB-SubCell"/>
</dbReference>
<dbReference type="InterPro" id="IPR002772">
    <property type="entry name" value="Glyco_hydro_3_C"/>
</dbReference>
<organism evidence="21 22">
    <name type="scientific">Aspergillus mulundensis</name>
    <dbReference type="NCBI Taxonomy" id="1810919"/>
    <lineage>
        <taxon>Eukaryota</taxon>
        <taxon>Fungi</taxon>
        <taxon>Dikarya</taxon>
        <taxon>Ascomycota</taxon>
        <taxon>Pezizomycotina</taxon>
        <taxon>Eurotiomycetes</taxon>
        <taxon>Eurotiomycetidae</taxon>
        <taxon>Eurotiales</taxon>
        <taxon>Aspergillaceae</taxon>
        <taxon>Aspergillus</taxon>
        <taxon>Aspergillus subgen. Nidulantes</taxon>
    </lineage>
</organism>
<dbReference type="FunFam" id="2.60.40.10:FF:000757">
    <property type="entry name" value="Beta-glucosidase G"/>
    <property type="match status" value="1"/>
</dbReference>
<comment type="similarity">
    <text evidence="4">Belongs to the glycosyl hydrolase 3 family.</text>
</comment>
<evidence type="ECO:0000313" key="21">
    <source>
        <dbReference type="EMBL" id="RDW79344.1"/>
    </source>
</evidence>
<evidence type="ECO:0000256" key="6">
    <source>
        <dbReference type="ARBA" id="ARBA00022525"/>
    </source>
</evidence>
<keyword evidence="9" id="KW-0136">Cellulose degradation</keyword>
<accession>A0A3D8RZR6</accession>
<evidence type="ECO:0000256" key="8">
    <source>
        <dbReference type="ARBA" id="ARBA00022801"/>
    </source>
</evidence>
<feature type="signal peptide" evidence="19">
    <location>
        <begin position="1"/>
        <end position="20"/>
    </location>
</feature>
<dbReference type="InterPro" id="IPR050288">
    <property type="entry name" value="Cellulose_deg_GH3"/>
</dbReference>
<comment type="caution">
    <text evidence="21">The sequence shown here is derived from an EMBL/GenBank/DDBJ whole genome shotgun (WGS) entry which is preliminary data.</text>
</comment>
<dbReference type="Pfam" id="PF00933">
    <property type="entry name" value="Glyco_hydro_3"/>
    <property type="match status" value="1"/>
</dbReference>
<keyword evidence="22" id="KW-1185">Reference proteome</keyword>
<keyword evidence="8" id="KW-0378">Hydrolase</keyword>
<dbReference type="Proteomes" id="UP000256690">
    <property type="component" value="Unassembled WGS sequence"/>
</dbReference>
<feature type="chain" id="PRO_5017599178" description="Probable beta-glucosidase M" evidence="19">
    <location>
        <begin position="21"/>
        <end position="772"/>
    </location>
</feature>
<keyword evidence="6" id="KW-0964">Secreted</keyword>
<dbReference type="Gene3D" id="2.60.40.10">
    <property type="entry name" value="Immunoglobulins"/>
    <property type="match status" value="1"/>
</dbReference>
<dbReference type="Gene3D" id="3.40.50.1700">
    <property type="entry name" value="Glycoside hydrolase family 3 C-terminal domain"/>
    <property type="match status" value="1"/>
</dbReference>
<comment type="pathway">
    <text evidence="3">Glycan metabolism; cellulose degradation.</text>
</comment>
<dbReference type="OrthoDB" id="416222at2759"/>
<evidence type="ECO:0000256" key="11">
    <source>
        <dbReference type="ARBA" id="ARBA00023277"/>
    </source>
</evidence>
<dbReference type="GeneID" id="38116566"/>
<keyword evidence="7 19" id="KW-0732">Signal</keyword>
<evidence type="ECO:0000256" key="13">
    <source>
        <dbReference type="ARBA" id="ARBA00023326"/>
    </source>
</evidence>
<dbReference type="InterPro" id="IPR026891">
    <property type="entry name" value="Fn3-like"/>
</dbReference>
<dbReference type="EMBL" id="PVWQ01000006">
    <property type="protein sequence ID" value="RDW79344.1"/>
    <property type="molecule type" value="Genomic_DNA"/>
</dbReference>
<dbReference type="AlphaFoldDB" id="A0A3D8RZR6"/>
<reference evidence="21 22" key="1">
    <citation type="journal article" date="2018" name="IMA Fungus">
        <title>IMA Genome-F 9: Draft genome sequence of Annulohypoxylon stygium, Aspergillus mulundensis, Berkeleyomyces basicola (syn. Thielaviopsis basicola), Ceratocystis smalleyi, two Cercospora beticola strains, Coleophoma cylindrospora, Fusarium fracticaudum, Phialophora cf. hyalina, and Morchella septimelata.</title>
        <authorList>
            <person name="Wingfield B.D."/>
            <person name="Bills G.F."/>
            <person name="Dong Y."/>
            <person name="Huang W."/>
            <person name="Nel W.J."/>
            <person name="Swalarsk-Parry B.S."/>
            <person name="Vaghefi N."/>
            <person name="Wilken P.M."/>
            <person name="An Z."/>
            <person name="de Beer Z.W."/>
            <person name="De Vos L."/>
            <person name="Chen L."/>
            <person name="Duong T.A."/>
            <person name="Gao Y."/>
            <person name="Hammerbacher A."/>
            <person name="Kikkert J.R."/>
            <person name="Li Y."/>
            <person name="Li H."/>
            <person name="Li K."/>
            <person name="Li Q."/>
            <person name="Liu X."/>
            <person name="Ma X."/>
            <person name="Naidoo K."/>
            <person name="Pethybridge S.J."/>
            <person name="Sun J."/>
            <person name="Steenkamp E.T."/>
            <person name="van der Nest M.A."/>
            <person name="van Wyk S."/>
            <person name="Wingfield M.J."/>
            <person name="Xiong C."/>
            <person name="Yue Q."/>
            <person name="Zhang X."/>
        </authorList>
    </citation>
    <scope>NUCLEOTIDE SEQUENCE [LARGE SCALE GENOMIC DNA]</scope>
    <source>
        <strain evidence="21 22">DSM 5745</strain>
    </source>
</reference>
<evidence type="ECO:0000256" key="14">
    <source>
        <dbReference type="ARBA" id="ARBA00024983"/>
    </source>
</evidence>
<evidence type="ECO:0000256" key="5">
    <source>
        <dbReference type="ARBA" id="ARBA00012744"/>
    </source>
</evidence>
<dbReference type="InterPro" id="IPR001764">
    <property type="entry name" value="Glyco_hydro_3_N"/>
</dbReference>
<evidence type="ECO:0000256" key="18">
    <source>
        <dbReference type="ARBA" id="ARBA00041805"/>
    </source>
</evidence>
<sequence length="772" mass="83400">MFTSWGKTALLLGLALGSGAQDVITSDTAFYGQSPPVYPSPEGTGLGDWASAYTKAKAFVAQLSDDEKVNLTAGVSSNTGCSGFIQAIDRLGFPGICMSDAGNGLRGTDYVNGWSSGISVGASWNRELALSRATYMGQEYRKKGVNMILGPVVGPLGRVALGGRNWEGYSTDPYLSGILVSETVKGLQSQNVATSVKHYIANEQETNRNPTTDSDGNAVQSVSSNIDDKTMHELYLWPFQDAVLAGATNMMCSYQRINNSYGCQNSKTLNGLLKTELGFQGYVVTDWGAQHAGIAGANAGLDVVMPRSSTWNSNLTDAIANGTMEASRLDDMVTRLIATWYYLDQDTVFPHPGVGMPSSASSPHEAVIATSKEAKPVLLQSAIESHVLVKNTDNTLPLKSPKLISVFGYDAYAPLKYDLSNNFNFGLDRERSDLYQNGTLYVGGGSGQNSPAYIDAPIDAIKRRAYEDGSSVLWDFTSEAPTVDYTSDVCLVFINAYATEGYDREALSDTYSDAIVTNVANNCGNTIVVVHNAGVRTAEAWVDHTNVTGIIYAHLPGQDTGRALVELLYGDSNPSGRLPYTVAKRPSDYGALLEPSQPEGQYQYFPQSDFSEGVYIDYRAFDKDDDIEPQYPFGYGLSYTTFDYSDLKISKTSNASSAAYPASASILPGGNPRLFDELVTVTASVKNTGTVDGQEVAQLYIGIPNGPVRQLRGFDKVSIKAGSSASVTFSLTRRDLSTWDTNAQEWLLQRGTYNFYVGRNSRDLPLEGTLVY</sequence>
<evidence type="ECO:0000256" key="1">
    <source>
        <dbReference type="ARBA" id="ARBA00000448"/>
    </source>
</evidence>
<dbReference type="PANTHER" id="PTHR42715:SF5">
    <property type="entry name" value="BETA-GLUCOSIDASE M-RELATED"/>
    <property type="match status" value="1"/>
</dbReference>
<comment type="catalytic activity">
    <reaction evidence="1">
        <text>Hydrolysis of terminal, non-reducing beta-D-glucosyl residues with release of beta-D-glucose.</text>
        <dbReference type="EC" id="3.2.1.21"/>
    </reaction>
</comment>
<evidence type="ECO:0000256" key="4">
    <source>
        <dbReference type="ARBA" id="ARBA00005336"/>
    </source>
</evidence>
<feature type="domain" description="Fibronectin type III-like" evidence="20">
    <location>
        <begin position="695"/>
        <end position="761"/>
    </location>
</feature>
<dbReference type="RefSeq" id="XP_026604044.1">
    <property type="nucleotide sequence ID" value="XM_026748212.1"/>
</dbReference>
<evidence type="ECO:0000256" key="16">
    <source>
        <dbReference type="ARBA" id="ARBA00041282"/>
    </source>
</evidence>
<dbReference type="GO" id="GO:0030245">
    <property type="term" value="P:cellulose catabolic process"/>
    <property type="evidence" value="ECO:0007669"/>
    <property type="project" value="UniProtKB-KW"/>
</dbReference>
<evidence type="ECO:0000256" key="19">
    <source>
        <dbReference type="SAM" id="SignalP"/>
    </source>
</evidence>
<dbReference type="SUPFAM" id="SSF51445">
    <property type="entry name" value="(Trans)glycosidases"/>
    <property type="match status" value="1"/>
</dbReference>
<keyword evidence="12" id="KW-0326">Glycosidase</keyword>
<proteinExistence type="inferred from homology"/>
<dbReference type="Pfam" id="PF01915">
    <property type="entry name" value="Glyco_hydro_3_C"/>
    <property type="match status" value="1"/>
</dbReference>
<gene>
    <name evidence="21" type="ORF">DSM5745_06196</name>
</gene>
<dbReference type="InterPro" id="IPR017853">
    <property type="entry name" value="GH"/>
</dbReference>
<evidence type="ECO:0000256" key="7">
    <source>
        <dbReference type="ARBA" id="ARBA00022729"/>
    </source>
</evidence>
<evidence type="ECO:0000256" key="9">
    <source>
        <dbReference type="ARBA" id="ARBA00023001"/>
    </source>
</evidence>
<evidence type="ECO:0000313" key="22">
    <source>
        <dbReference type="Proteomes" id="UP000256690"/>
    </source>
</evidence>
<dbReference type="InterPro" id="IPR013783">
    <property type="entry name" value="Ig-like_fold"/>
</dbReference>
<keyword evidence="11" id="KW-0119">Carbohydrate metabolism</keyword>
<dbReference type="EC" id="3.2.1.21" evidence="5"/>
<evidence type="ECO:0000256" key="15">
    <source>
        <dbReference type="ARBA" id="ARBA00039571"/>
    </source>
</evidence>
<evidence type="ECO:0000256" key="10">
    <source>
        <dbReference type="ARBA" id="ARBA00023180"/>
    </source>
</evidence>
<evidence type="ECO:0000256" key="2">
    <source>
        <dbReference type="ARBA" id="ARBA00004613"/>
    </source>
</evidence>
<protein>
    <recommendedName>
        <fullName evidence="15">Probable beta-glucosidase M</fullName>
        <ecNumber evidence="5">3.2.1.21</ecNumber>
    </recommendedName>
    <alternativeName>
        <fullName evidence="16">Beta-D-glucoside glucohydrolase M</fullName>
    </alternativeName>
    <alternativeName>
        <fullName evidence="17">Cellobiase M</fullName>
    </alternativeName>
    <alternativeName>
        <fullName evidence="18">Gentiobiase M</fullName>
    </alternativeName>
</protein>
<comment type="function">
    <text evidence="14">Beta-glucosidases are one of a number of cellulolytic enzymes involved in the degradation of cellulosic biomass. Catalyzes the last step releasing glucose from the inhibitory cellobiose.</text>
</comment>
<dbReference type="PRINTS" id="PR00133">
    <property type="entry name" value="GLHYDRLASE3"/>
</dbReference>
<keyword evidence="13" id="KW-0624">Polysaccharide degradation</keyword>
<evidence type="ECO:0000256" key="17">
    <source>
        <dbReference type="ARBA" id="ARBA00041589"/>
    </source>
</evidence>
<keyword evidence="10" id="KW-0325">Glycoprotein</keyword>
<name>A0A3D8RZR6_9EURO</name>
<comment type="subcellular location">
    <subcellularLocation>
        <location evidence="2">Secreted</location>
    </subcellularLocation>
</comment>
<dbReference type="STRING" id="1810919.A0A3D8RZR6"/>
<dbReference type="PANTHER" id="PTHR42715">
    <property type="entry name" value="BETA-GLUCOSIDASE"/>
    <property type="match status" value="1"/>
</dbReference>